<keyword evidence="2" id="KW-1185">Reference proteome</keyword>
<gene>
    <name evidence="1" type="ORF">DSO57_1010605</name>
</gene>
<accession>A0ACC2USH9</accession>
<comment type="caution">
    <text evidence="1">The sequence shown here is derived from an EMBL/GenBank/DDBJ whole genome shotgun (WGS) entry which is preliminary data.</text>
</comment>
<name>A0ACC2USH9_9FUNG</name>
<proteinExistence type="predicted"/>
<dbReference type="EMBL" id="QTSX02000035">
    <property type="protein sequence ID" value="KAJ9089655.1"/>
    <property type="molecule type" value="Genomic_DNA"/>
</dbReference>
<evidence type="ECO:0000313" key="2">
    <source>
        <dbReference type="Proteomes" id="UP001165960"/>
    </source>
</evidence>
<sequence>MLVPALTPPSPAGAPQYSWQFWKLGCNNTTSEPEEEEEQEPGAPADDQIELWDLNTIHNICNQNDTFAVPATYPSSFPSMTKKGGAGFVYKGYSFSCNDKKKAIH</sequence>
<evidence type="ECO:0000313" key="1">
    <source>
        <dbReference type="EMBL" id="KAJ9089655.1"/>
    </source>
</evidence>
<dbReference type="Proteomes" id="UP001165960">
    <property type="component" value="Unassembled WGS sequence"/>
</dbReference>
<organism evidence="1 2">
    <name type="scientific">Entomophthora muscae</name>
    <dbReference type="NCBI Taxonomy" id="34485"/>
    <lineage>
        <taxon>Eukaryota</taxon>
        <taxon>Fungi</taxon>
        <taxon>Fungi incertae sedis</taxon>
        <taxon>Zoopagomycota</taxon>
        <taxon>Entomophthoromycotina</taxon>
        <taxon>Entomophthoromycetes</taxon>
        <taxon>Entomophthorales</taxon>
        <taxon>Entomophthoraceae</taxon>
        <taxon>Entomophthora</taxon>
    </lineage>
</organism>
<reference evidence="1" key="1">
    <citation type="submission" date="2022-04" db="EMBL/GenBank/DDBJ databases">
        <title>Genome of the entomopathogenic fungus Entomophthora muscae.</title>
        <authorList>
            <person name="Elya C."/>
            <person name="Lovett B.R."/>
            <person name="Lee E."/>
            <person name="Macias A.M."/>
            <person name="Hajek A.E."/>
            <person name="De Bivort B.L."/>
            <person name="Kasson M.T."/>
            <person name="De Fine Licht H.H."/>
            <person name="Stajich J.E."/>
        </authorList>
    </citation>
    <scope>NUCLEOTIDE SEQUENCE</scope>
    <source>
        <strain evidence="1">Berkeley</strain>
    </source>
</reference>
<protein>
    <submittedName>
        <fullName evidence="1">Uncharacterized protein</fullName>
    </submittedName>
</protein>